<reference evidence="3 4" key="1">
    <citation type="submission" date="2015-01" db="EMBL/GenBank/DDBJ databases">
        <title>Genome Assembly of Bacillus badius MTCC 1458.</title>
        <authorList>
            <person name="Verma A."/>
            <person name="Khatri I."/>
            <person name="Mual P."/>
            <person name="Subramanian S."/>
            <person name="Krishnamurthi S."/>
        </authorList>
    </citation>
    <scope>NUCLEOTIDE SEQUENCE [LARGE SCALE GENOMIC DNA]</scope>
    <source>
        <strain evidence="3 4">MTCC 1458</strain>
    </source>
</reference>
<dbReference type="InterPro" id="IPR036779">
    <property type="entry name" value="LysM_dom_sf"/>
</dbReference>
<feature type="compositionally biased region" description="Basic and acidic residues" evidence="1">
    <location>
        <begin position="193"/>
        <end position="208"/>
    </location>
</feature>
<dbReference type="SMART" id="SM00257">
    <property type="entry name" value="LysM"/>
    <property type="match status" value="1"/>
</dbReference>
<evidence type="ECO:0000313" key="3">
    <source>
        <dbReference type="EMBL" id="KIL77942.1"/>
    </source>
</evidence>
<dbReference type="InterPro" id="IPR018392">
    <property type="entry name" value="LysM"/>
</dbReference>
<feature type="compositionally biased region" description="Basic and acidic residues" evidence="1">
    <location>
        <begin position="248"/>
        <end position="260"/>
    </location>
</feature>
<dbReference type="EMBL" id="JXLP01000011">
    <property type="protein sequence ID" value="KIL77942.1"/>
    <property type="molecule type" value="Genomic_DNA"/>
</dbReference>
<dbReference type="Proteomes" id="UP000031982">
    <property type="component" value="Unassembled WGS sequence"/>
</dbReference>
<evidence type="ECO:0000313" key="4">
    <source>
        <dbReference type="Proteomes" id="UP000031982"/>
    </source>
</evidence>
<proteinExistence type="predicted"/>
<dbReference type="RefSeq" id="WP_041097544.1">
    <property type="nucleotide sequence ID" value="NZ_JARTHD010000017.1"/>
</dbReference>
<protein>
    <submittedName>
        <fullName evidence="3">Stage VI sporulation protein D</fullName>
    </submittedName>
</protein>
<dbReference type="Pfam" id="PF01476">
    <property type="entry name" value="LysM"/>
    <property type="match status" value="1"/>
</dbReference>
<dbReference type="NCBIfam" id="TIGR02907">
    <property type="entry name" value="spore_VI_D"/>
    <property type="match status" value="1"/>
</dbReference>
<dbReference type="CDD" id="cd00118">
    <property type="entry name" value="LysM"/>
    <property type="match status" value="1"/>
</dbReference>
<dbReference type="SUPFAM" id="SSF54106">
    <property type="entry name" value="LysM domain"/>
    <property type="match status" value="1"/>
</dbReference>
<dbReference type="Gene3D" id="3.10.350.10">
    <property type="entry name" value="LysM domain"/>
    <property type="match status" value="1"/>
</dbReference>
<dbReference type="InterPro" id="IPR014256">
    <property type="entry name" value="Spore_VI_D"/>
</dbReference>
<gene>
    <name evidence="3" type="ORF">SD77_0921</name>
</gene>
<evidence type="ECO:0000259" key="2">
    <source>
        <dbReference type="PROSITE" id="PS51782"/>
    </source>
</evidence>
<organism evidence="3 4">
    <name type="scientific">Bacillus badius</name>
    <dbReference type="NCBI Taxonomy" id="1455"/>
    <lineage>
        <taxon>Bacteria</taxon>
        <taxon>Bacillati</taxon>
        <taxon>Bacillota</taxon>
        <taxon>Bacilli</taxon>
        <taxon>Bacillales</taxon>
        <taxon>Bacillaceae</taxon>
        <taxon>Pseudobacillus</taxon>
    </lineage>
</organism>
<comment type="caution">
    <text evidence="3">The sequence shown here is derived from an EMBL/GenBank/DDBJ whole genome shotgun (WGS) entry which is preliminary data.</text>
</comment>
<dbReference type="Pfam" id="PF20918">
    <property type="entry name" value="SPOCS_spoVID-N"/>
    <property type="match status" value="1"/>
</dbReference>
<evidence type="ECO:0000256" key="1">
    <source>
        <dbReference type="SAM" id="MobiDB-lite"/>
    </source>
</evidence>
<keyword evidence="4" id="KW-1185">Reference proteome</keyword>
<feature type="domain" description="LysM" evidence="2">
    <location>
        <begin position="329"/>
        <end position="373"/>
    </location>
</feature>
<dbReference type="PROSITE" id="PS51782">
    <property type="entry name" value="LYSM"/>
    <property type="match status" value="1"/>
</dbReference>
<sequence length="377" mass="43470">MTSQDLSYLRFSLEETVRFTNGQEVGELYSISLDPQIQTEEADEFIRMHGFLELSGEYSPSGQHQSEQADTYTYKYVQQVLERGDNECEFFHHFPIDITIPKSRIAKMEDVEIYIDSFDYEFPEKANLKLTVDLSISGVMEEEAEVERTPVNEEVEEWPAAEEEQAEGMRKKDKEEEPEFSILKLDVQPAEGLEGKEREADFSVEVKRQPGVLEEEENPFIQLEEQRKEKQQEPSPNAPVNMENHPAANEENKHMNESPELKPAPVHESPNVSEPMESSSSESSHMNESPPKEPEEKKKKKPFGLKKTETMSLADFFARKESEEAVTWKVCLVQREDTLQKIAERYELPVADLVRENKLETSQSIEEGQALYIPKTR</sequence>
<feature type="region of interest" description="Disordered" evidence="1">
    <location>
        <begin position="141"/>
        <end position="307"/>
    </location>
</feature>
<dbReference type="InterPro" id="IPR048862">
    <property type="entry name" value="SPOCS_spoVID_N"/>
</dbReference>
<name>A0ABR5AT66_BACBA</name>
<feature type="compositionally biased region" description="Low complexity" evidence="1">
    <location>
        <begin position="268"/>
        <end position="289"/>
    </location>
</feature>
<accession>A0ABR5AT66</accession>
<feature type="compositionally biased region" description="Acidic residues" evidence="1">
    <location>
        <begin position="153"/>
        <end position="166"/>
    </location>
</feature>